<organism evidence="2 3">
    <name type="scientific">Dactylonectria macrodidyma</name>
    <dbReference type="NCBI Taxonomy" id="307937"/>
    <lineage>
        <taxon>Eukaryota</taxon>
        <taxon>Fungi</taxon>
        <taxon>Dikarya</taxon>
        <taxon>Ascomycota</taxon>
        <taxon>Pezizomycotina</taxon>
        <taxon>Sordariomycetes</taxon>
        <taxon>Hypocreomycetidae</taxon>
        <taxon>Hypocreales</taxon>
        <taxon>Nectriaceae</taxon>
        <taxon>Dactylonectria</taxon>
    </lineage>
</organism>
<evidence type="ECO:0000313" key="2">
    <source>
        <dbReference type="EMBL" id="KAH7126084.1"/>
    </source>
</evidence>
<evidence type="ECO:0000313" key="3">
    <source>
        <dbReference type="Proteomes" id="UP000738349"/>
    </source>
</evidence>
<gene>
    <name evidence="2" type="ORF">EDB81DRAFT_910907</name>
</gene>
<keyword evidence="3" id="KW-1185">Reference proteome</keyword>
<proteinExistence type="predicted"/>
<dbReference type="AlphaFoldDB" id="A0A9P9DU36"/>
<sequence length="344" mass="38765">MDYDSPPQKTIRSHEQNQERAFIAASRRGDRGIEARIQSARRASEVHKLRTGKALYVSRDIVLKEEMYEEVDDGFPRSYQLREPHQRPSSVNISVQVGEDPKSPATMAKSLPGHHQKLHENEVNREFAQYFPEVDQILSRRWSTQSILTVSPPQRDAFQNSSRKRFDSAARDISYAQGAVLDAQDRSLSDSSPPELRTDVELTPPTVATEFGSYPATPPSQAASVSRRAMPIESFRDYNGHGDESAFTANLPPEATMLLADGEVVDPALYDQQWMHGTASFDPYGVDMDVENDAFGELYEDSLNLMSWDPASQTKTSTDDYSWNMFKKGNMFENDLSLNTRTNA</sequence>
<dbReference type="Proteomes" id="UP000738349">
    <property type="component" value="Unassembled WGS sequence"/>
</dbReference>
<comment type="caution">
    <text evidence="2">The sequence shown here is derived from an EMBL/GenBank/DDBJ whole genome shotgun (WGS) entry which is preliminary data.</text>
</comment>
<reference evidence="2" key="1">
    <citation type="journal article" date="2021" name="Nat. Commun.">
        <title>Genetic determinants of endophytism in the Arabidopsis root mycobiome.</title>
        <authorList>
            <person name="Mesny F."/>
            <person name="Miyauchi S."/>
            <person name="Thiergart T."/>
            <person name="Pickel B."/>
            <person name="Atanasova L."/>
            <person name="Karlsson M."/>
            <person name="Huettel B."/>
            <person name="Barry K.W."/>
            <person name="Haridas S."/>
            <person name="Chen C."/>
            <person name="Bauer D."/>
            <person name="Andreopoulos W."/>
            <person name="Pangilinan J."/>
            <person name="LaButti K."/>
            <person name="Riley R."/>
            <person name="Lipzen A."/>
            <person name="Clum A."/>
            <person name="Drula E."/>
            <person name="Henrissat B."/>
            <person name="Kohler A."/>
            <person name="Grigoriev I.V."/>
            <person name="Martin F.M."/>
            <person name="Hacquard S."/>
        </authorList>
    </citation>
    <scope>NUCLEOTIDE SEQUENCE</scope>
    <source>
        <strain evidence="2">MPI-CAGE-AT-0147</strain>
    </source>
</reference>
<feature type="region of interest" description="Disordered" evidence="1">
    <location>
        <begin position="207"/>
        <end position="226"/>
    </location>
</feature>
<dbReference type="EMBL" id="JAGMUV010000020">
    <property type="protein sequence ID" value="KAH7126084.1"/>
    <property type="molecule type" value="Genomic_DNA"/>
</dbReference>
<protein>
    <submittedName>
        <fullName evidence="2">Uncharacterized protein</fullName>
    </submittedName>
</protein>
<evidence type="ECO:0000256" key="1">
    <source>
        <dbReference type="SAM" id="MobiDB-lite"/>
    </source>
</evidence>
<accession>A0A9P9DU36</accession>
<name>A0A9P9DU36_9HYPO</name>
<dbReference type="OrthoDB" id="5101663at2759"/>